<dbReference type="AlphaFoldDB" id="A0A2P2PW70"/>
<reference evidence="1" key="1">
    <citation type="submission" date="2018-02" db="EMBL/GenBank/DDBJ databases">
        <title>Rhizophora mucronata_Transcriptome.</title>
        <authorList>
            <person name="Meera S.P."/>
            <person name="Sreeshan A."/>
            <person name="Augustine A."/>
        </authorList>
    </citation>
    <scope>NUCLEOTIDE SEQUENCE</scope>
    <source>
        <tissue evidence="1">Leaf</tissue>
    </source>
</reference>
<sequence>MLYLVEIHSNATSGIFLNGVQYYFKWGI</sequence>
<evidence type="ECO:0000313" key="1">
    <source>
        <dbReference type="EMBL" id="MBX58987.1"/>
    </source>
</evidence>
<dbReference type="EMBL" id="GGEC01078503">
    <property type="protein sequence ID" value="MBX58987.1"/>
    <property type="molecule type" value="Transcribed_RNA"/>
</dbReference>
<protein>
    <submittedName>
        <fullName evidence="1">Uncharacterized protein</fullName>
    </submittedName>
</protein>
<accession>A0A2P2PW70</accession>
<proteinExistence type="predicted"/>
<name>A0A2P2PW70_RHIMU</name>
<organism evidence="1">
    <name type="scientific">Rhizophora mucronata</name>
    <name type="common">Asiatic mangrove</name>
    <dbReference type="NCBI Taxonomy" id="61149"/>
    <lineage>
        <taxon>Eukaryota</taxon>
        <taxon>Viridiplantae</taxon>
        <taxon>Streptophyta</taxon>
        <taxon>Embryophyta</taxon>
        <taxon>Tracheophyta</taxon>
        <taxon>Spermatophyta</taxon>
        <taxon>Magnoliopsida</taxon>
        <taxon>eudicotyledons</taxon>
        <taxon>Gunneridae</taxon>
        <taxon>Pentapetalae</taxon>
        <taxon>rosids</taxon>
        <taxon>fabids</taxon>
        <taxon>Malpighiales</taxon>
        <taxon>Rhizophoraceae</taxon>
        <taxon>Rhizophora</taxon>
    </lineage>
</organism>